<name>A0A0F8V0P4_9EURO</name>
<organism evidence="2 3">
    <name type="scientific">Aspergillus rambellii</name>
    <dbReference type="NCBI Taxonomy" id="308745"/>
    <lineage>
        <taxon>Eukaryota</taxon>
        <taxon>Fungi</taxon>
        <taxon>Dikarya</taxon>
        <taxon>Ascomycota</taxon>
        <taxon>Pezizomycotina</taxon>
        <taxon>Eurotiomycetes</taxon>
        <taxon>Eurotiomycetidae</taxon>
        <taxon>Eurotiales</taxon>
        <taxon>Aspergillaceae</taxon>
        <taxon>Aspergillus</taxon>
        <taxon>Aspergillus subgen. Nidulantes</taxon>
    </lineage>
</organism>
<dbReference type="STRING" id="308745.A0A0F8V0P4"/>
<gene>
    <name evidence="2" type="ORF">ARAM_004628</name>
</gene>
<comment type="caution">
    <text evidence="2">The sequence shown here is derived from an EMBL/GenBank/DDBJ whole genome shotgun (WGS) entry which is preliminary data.</text>
</comment>
<evidence type="ECO:0000256" key="1">
    <source>
        <dbReference type="SAM" id="MobiDB-lite"/>
    </source>
</evidence>
<keyword evidence="3" id="KW-1185">Reference proteome</keyword>
<dbReference type="OrthoDB" id="206213at2759"/>
<accession>A0A0F8V0P4</accession>
<sequence>MRGGAIISQSPPKLYSPLQIHPFTCTNISSSQLSLSTHATPPPTNYDLVPLSRRAAVLVLLYTDAKGDLRVVAYNASADMQAKQPSQAKKPPSKPPAAKPTRKSASPTSTTTSLVPSPSSTSARAPCFPGPHGTRRAAVRGVSAYPRRSHRAERGPGSVVGSGARCTRGGCGVHGTVSGFLAGR</sequence>
<evidence type="ECO:0000313" key="2">
    <source>
        <dbReference type="EMBL" id="KKK16606.1"/>
    </source>
</evidence>
<evidence type="ECO:0000313" key="3">
    <source>
        <dbReference type="Proteomes" id="UP000034291"/>
    </source>
</evidence>
<feature type="compositionally biased region" description="Low complexity" evidence="1">
    <location>
        <begin position="81"/>
        <end position="90"/>
    </location>
</feature>
<feature type="compositionally biased region" description="Low complexity" evidence="1">
    <location>
        <begin position="103"/>
        <end position="122"/>
    </location>
</feature>
<reference evidence="2 3" key="1">
    <citation type="submission" date="2015-02" db="EMBL/GenBank/DDBJ databases">
        <title>Draft Genome Sequences of Two Closely-Related Aflatoxigenic Aspergillus Species Obtained from the Cote d'Ivoire.</title>
        <authorList>
            <person name="Moore G.G."/>
            <person name="Beltz S.B."/>
            <person name="Mack B.M."/>
        </authorList>
    </citation>
    <scope>NUCLEOTIDE SEQUENCE [LARGE SCALE GENOMIC DNA]</scope>
    <source>
        <strain evidence="2 3">SRRC1468</strain>
    </source>
</reference>
<dbReference type="AlphaFoldDB" id="A0A0F8V0P4"/>
<feature type="region of interest" description="Disordered" evidence="1">
    <location>
        <begin position="80"/>
        <end position="161"/>
    </location>
</feature>
<dbReference type="Proteomes" id="UP000034291">
    <property type="component" value="Unassembled WGS sequence"/>
</dbReference>
<proteinExistence type="predicted"/>
<protein>
    <submittedName>
        <fullName evidence="2">Uncharacterized protein</fullName>
    </submittedName>
</protein>
<dbReference type="EMBL" id="JZBS01002968">
    <property type="protein sequence ID" value="KKK16606.1"/>
    <property type="molecule type" value="Genomic_DNA"/>
</dbReference>